<evidence type="ECO:0000313" key="2">
    <source>
        <dbReference type="EMBL" id="STY23509.1"/>
    </source>
</evidence>
<evidence type="ECO:0000313" key="3">
    <source>
        <dbReference type="Proteomes" id="UP000054820"/>
    </source>
</evidence>
<name>A0A378LCQ2_9GAMM</name>
<sequence>MTKSVFLSVEDDEKRKKIAEFYNQFMNQQNAQPQSFDSLDEFKNSQYYRDLPEEEKERLKQYEGKDVIVLVFETTEQAMEFIKQIQKKGLISEEQAEQVLEQLQEEESYRPRMQ</sequence>
<proteinExistence type="predicted"/>
<organism evidence="2 4">
    <name type="scientific">Legionella steigerwaltii</name>
    <dbReference type="NCBI Taxonomy" id="460"/>
    <lineage>
        <taxon>Bacteria</taxon>
        <taxon>Pseudomonadati</taxon>
        <taxon>Pseudomonadota</taxon>
        <taxon>Gammaproteobacteria</taxon>
        <taxon>Legionellales</taxon>
        <taxon>Legionellaceae</taxon>
        <taxon>Legionella</taxon>
    </lineage>
</organism>
<evidence type="ECO:0000313" key="4">
    <source>
        <dbReference type="Proteomes" id="UP000255110"/>
    </source>
</evidence>
<dbReference type="EMBL" id="LNYZ01000001">
    <property type="protein sequence ID" value="KTD80805.1"/>
    <property type="molecule type" value="Genomic_DNA"/>
</dbReference>
<dbReference type="Proteomes" id="UP000054820">
    <property type="component" value="Unassembled WGS sequence"/>
</dbReference>
<dbReference type="AlphaFoldDB" id="A0A378LCQ2"/>
<dbReference type="STRING" id="460.Lstg_0032"/>
<dbReference type="RefSeq" id="WP_058475642.1">
    <property type="nucleotide sequence ID" value="NZ_CAAAIO010000002.1"/>
</dbReference>
<dbReference type="EMBL" id="UGOY01000001">
    <property type="protein sequence ID" value="STY23509.1"/>
    <property type="molecule type" value="Genomic_DNA"/>
</dbReference>
<dbReference type="Proteomes" id="UP000255110">
    <property type="component" value="Unassembled WGS sequence"/>
</dbReference>
<accession>A0A378LCQ2</accession>
<keyword evidence="3" id="KW-1185">Reference proteome</keyword>
<gene>
    <name evidence="1" type="ORF">Lstg_0032</name>
    <name evidence="2" type="ORF">NCTC11991_02117</name>
</gene>
<reference evidence="1 3" key="1">
    <citation type="submission" date="2015-11" db="EMBL/GenBank/DDBJ databases">
        <title>Genomic analysis of 38 Legionella species identifies large and diverse effector repertoires.</title>
        <authorList>
            <person name="Burstein D."/>
            <person name="Amaro F."/>
            <person name="Zusman T."/>
            <person name="Lifshitz Z."/>
            <person name="Cohen O."/>
            <person name="Gilbert J.A."/>
            <person name="Pupko T."/>
            <person name="Shuman H.A."/>
            <person name="Segal G."/>
        </authorList>
    </citation>
    <scope>NUCLEOTIDE SEQUENCE [LARGE SCALE GENOMIC DNA]</scope>
    <source>
        <strain evidence="1 3">SC-18-C9</strain>
    </source>
</reference>
<reference evidence="2 4" key="2">
    <citation type="submission" date="2018-06" db="EMBL/GenBank/DDBJ databases">
        <authorList>
            <consortium name="Pathogen Informatics"/>
            <person name="Doyle S."/>
        </authorList>
    </citation>
    <scope>NUCLEOTIDE SEQUENCE [LARGE SCALE GENOMIC DNA]</scope>
    <source>
        <strain evidence="2 4">NCTC11991</strain>
    </source>
</reference>
<protein>
    <submittedName>
        <fullName evidence="2">Uncharacterized protein</fullName>
    </submittedName>
</protein>
<dbReference type="OrthoDB" id="5653311at2"/>
<evidence type="ECO:0000313" key="1">
    <source>
        <dbReference type="EMBL" id="KTD80805.1"/>
    </source>
</evidence>